<dbReference type="Gene3D" id="3.40.50.150">
    <property type="entry name" value="Vaccinia Virus protein VP39"/>
    <property type="match status" value="1"/>
</dbReference>
<evidence type="ECO:0000313" key="2">
    <source>
        <dbReference type="EMBL" id="NMO96593.1"/>
    </source>
</evidence>
<dbReference type="InterPro" id="IPR029063">
    <property type="entry name" value="SAM-dependent_MTases_sf"/>
</dbReference>
<keyword evidence="2" id="KW-0808">Transferase</keyword>
<feature type="domain" description="Methyltransferase type 11" evidence="1">
    <location>
        <begin position="3"/>
        <end position="51"/>
    </location>
</feature>
<dbReference type="PANTHER" id="PTHR43591:SF24">
    <property type="entry name" value="2-METHOXY-6-POLYPRENYL-1,4-BENZOQUINOL METHYLASE, MITOCHONDRIAL"/>
    <property type="match status" value="1"/>
</dbReference>
<evidence type="ECO:0000313" key="3">
    <source>
        <dbReference type="Proteomes" id="UP000565468"/>
    </source>
</evidence>
<sequence length="179" mass="20558">MVFVNGEASRLPFDDDSFDFVYTRLMLMHNQDPESIIKEMNRVCRPGGSIVSVEIDDETMVFYPYAKELSVLIRAYIEYAEAKGTDRIMGRKLYGLYKSVGIEETKVIIQTSDYEGPYDDIPFSLKLAMGSDEGRHLVEAQLITEEQRIKSMHAIQQFCADPDRFYSGSFMYCVGRKRA</sequence>
<dbReference type="EMBL" id="JABBPN010000010">
    <property type="protein sequence ID" value="NMO96593.1"/>
    <property type="molecule type" value="Genomic_DNA"/>
</dbReference>
<dbReference type="Proteomes" id="UP000565468">
    <property type="component" value="Unassembled WGS sequence"/>
</dbReference>
<dbReference type="AlphaFoldDB" id="A0A848M9L8"/>
<evidence type="ECO:0000259" key="1">
    <source>
        <dbReference type="Pfam" id="PF08241"/>
    </source>
</evidence>
<comment type="caution">
    <text evidence="2">The sequence shown here is derived from an EMBL/GenBank/DDBJ whole genome shotgun (WGS) entry which is preliminary data.</text>
</comment>
<organism evidence="2 3">
    <name type="scientific">Paenibacillus lemnae</name>
    <dbReference type="NCBI Taxonomy" id="1330551"/>
    <lineage>
        <taxon>Bacteria</taxon>
        <taxon>Bacillati</taxon>
        <taxon>Bacillota</taxon>
        <taxon>Bacilli</taxon>
        <taxon>Bacillales</taxon>
        <taxon>Paenibacillaceae</taxon>
        <taxon>Paenibacillus</taxon>
    </lineage>
</organism>
<gene>
    <name evidence="2" type="ORF">HII30_12500</name>
</gene>
<protein>
    <submittedName>
        <fullName evidence="2">Methyltransferase domain-containing protein</fullName>
    </submittedName>
</protein>
<dbReference type="SUPFAM" id="SSF53335">
    <property type="entry name" value="S-adenosyl-L-methionine-dependent methyltransferases"/>
    <property type="match status" value="1"/>
</dbReference>
<keyword evidence="2" id="KW-0489">Methyltransferase</keyword>
<accession>A0A848M9L8</accession>
<dbReference type="GO" id="GO:0032259">
    <property type="term" value="P:methylation"/>
    <property type="evidence" value="ECO:0007669"/>
    <property type="project" value="UniProtKB-KW"/>
</dbReference>
<reference evidence="2 3" key="1">
    <citation type="submission" date="2020-04" db="EMBL/GenBank/DDBJ databases">
        <title>Paenibacillus algicola sp. nov., a novel marine bacterium producing alginate lyase.</title>
        <authorList>
            <person name="Huang H."/>
        </authorList>
    </citation>
    <scope>NUCLEOTIDE SEQUENCE [LARGE SCALE GENOMIC DNA]</scope>
    <source>
        <strain evidence="2 3">L7-75</strain>
    </source>
</reference>
<proteinExistence type="predicted"/>
<name>A0A848M9L8_PAELE</name>
<dbReference type="InterPro" id="IPR013216">
    <property type="entry name" value="Methyltransf_11"/>
</dbReference>
<keyword evidence="3" id="KW-1185">Reference proteome</keyword>
<dbReference type="Pfam" id="PF08241">
    <property type="entry name" value="Methyltransf_11"/>
    <property type="match status" value="1"/>
</dbReference>
<dbReference type="CDD" id="cd02440">
    <property type="entry name" value="AdoMet_MTases"/>
    <property type="match status" value="1"/>
</dbReference>
<dbReference type="GO" id="GO:0008757">
    <property type="term" value="F:S-adenosylmethionine-dependent methyltransferase activity"/>
    <property type="evidence" value="ECO:0007669"/>
    <property type="project" value="InterPro"/>
</dbReference>
<dbReference type="PANTHER" id="PTHR43591">
    <property type="entry name" value="METHYLTRANSFERASE"/>
    <property type="match status" value="1"/>
</dbReference>